<feature type="domain" description="SLH" evidence="2">
    <location>
        <begin position="29"/>
        <end position="89"/>
    </location>
</feature>
<dbReference type="PROSITE" id="PS51272">
    <property type="entry name" value="SLH"/>
    <property type="match status" value="3"/>
</dbReference>
<feature type="domain" description="SLH" evidence="2">
    <location>
        <begin position="90"/>
        <end position="153"/>
    </location>
</feature>
<organism evidence="3 4">
    <name type="scientific">Sporosarcina oncorhynchi</name>
    <dbReference type="NCBI Taxonomy" id="3056444"/>
    <lineage>
        <taxon>Bacteria</taxon>
        <taxon>Bacillati</taxon>
        <taxon>Bacillota</taxon>
        <taxon>Bacilli</taxon>
        <taxon>Bacillales</taxon>
        <taxon>Caryophanaceae</taxon>
        <taxon>Sporosarcina</taxon>
    </lineage>
</organism>
<dbReference type="InterPro" id="IPR001119">
    <property type="entry name" value="SLH_dom"/>
</dbReference>
<proteinExistence type="predicted"/>
<keyword evidence="1" id="KW-0732">Signal</keyword>
<dbReference type="PANTHER" id="PTHR43308">
    <property type="entry name" value="OUTER MEMBRANE PROTEIN ALPHA-RELATED"/>
    <property type="match status" value="1"/>
</dbReference>
<name>A0ABZ0L8U4_9BACL</name>
<evidence type="ECO:0000256" key="1">
    <source>
        <dbReference type="SAM" id="SignalP"/>
    </source>
</evidence>
<dbReference type="RefSeq" id="WP_317968745.1">
    <property type="nucleotide sequence ID" value="NZ_CP129118.1"/>
</dbReference>
<evidence type="ECO:0000313" key="3">
    <source>
        <dbReference type="EMBL" id="WOV88062.1"/>
    </source>
</evidence>
<dbReference type="InterPro" id="IPR051465">
    <property type="entry name" value="Cell_Envelope_Struct_Comp"/>
</dbReference>
<protein>
    <submittedName>
        <fullName evidence="3">S-layer homology domain-containing protein</fullName>
    </submittedName>
</protein>
<dbReference type="Proteomes" id="UP001303902">
    <property type="component" value="Chromosome"/>
</dbReference>
<feature type="signal peptide" evidence="1">
    <location>
        <begin position="1"/>
        <end position="26"/>
    </location>
</feature>
<feature type="domain" description="SLH" evidence="2">
    <location>
        <begin position="154"/>
        <end position="213"/>
    </location>
</feature>
<evidence type="ECO:0000313" key="4">
    <source>
        <dbReference type="Proteomes" id="UP001303902"/>
    </source>
</evidence>
<gene>
    <name evidence="3" type="ORF">QWT69_02765</name>
</gene>
<sequence length="707" mass="76935">MNKLFNATFATSVLVAGALIVQPVSASTDFIKFTDVKEAHDYYTDVYTLVEREVISGYADQTYRPNTELTRGQAAKILAMALKLETFPVTKSSFTDVSVKNQYLPYIEALAQEGIINGYDDGTFKPQNPLTRAQMAKVLVKGFNLVSEDGSLPFTDITTKSGYYGDIQTLYTSGITKGSTPTTFSPNDTVKRGQMASFVMRSERATMIEAEEVAQVQVERLTDSILKIDGNKVVFAKDSYDIPENLQGLLSEKNNVALENATIEMTVKGNQLLTIASLTITAQGTSNAPVILDGALTAGPVASLTPMAITNVAKFDGLLKIESNYIEIRNLKVDKELIISKSVKELILNEPVKALTILEDAEVVIKGKTSIGKVTIVSEKAVQLDMEGTIGELHFTKEQAVVRLGVNLLVSNIQTVKGIPVDKLISNLSAVQMNIEKVNKQKVDNQLVGSVETVTPSETPNVIETPTTKKNVINGEVVQKAIGQKASQASKTIVSYKFSAEKAPIMSNFEFNIDDGDGFITNYNYYSATQSIEGNVPKQRTGIDVAEAIVRDFHVTLKGRFAPLLQKWDVTSAGSEVIFTSKLNKAYDNFQIAIPSNGNRAEIKGEFIKKQQGSQGVDGKIEVNILTVNASVYKPSEIFVTFNDGTVTFDKKIAVTSNDTSISIASKIAAAFNDLVDWDVTNAKGSADVVFTAKEAMDDREVTITIK</sequence>
<keyword evidence="4" id="KW-1185">Reference proteome</keyword>
<accession>A0ABZ0L8U4</accession>
<dbReference type="PANTHER" id="PTHR43308:SF5">
    <property type="entry name" value="S-LAYER PROTEIN _ PEPTIDOGLYCAN ENDO-BETA-N-ACETYLGLUCOSAMINIDASE"/>
    <property type="match status" value="1"/>
</dbReference>
<dbReference type="Pfam" id="PF00395">
    <property type="entry name" value="SLH"/>
    <property type="match status" value="3"/>
</dbReference>
<feature type="chain" id="PRO_5047549891" evidence="1">
    <location>
        <begin position="27"/>
        <end position="707"/>
    </location>
</feature>
<reference evidence="3 4" key="1">
    <citation type="submission" date="2023-06" db="EMBL/GenBank/DDBJ databases">
        <title>Sporosarcina sp. nov., isolated from Korean tranditional fermented seafood 'Jeotgal'.</title>
        <authorList>
            <person name="Yang A.I."/>
            <person name="Shin N.-R."/>
        </authorList>
    </citation>
    <scope>NUCLEOTIDE SEQUENCE [LARGE SCALE GENOMIC DNA]</scope>
    <source>
        <strain evidence="3 4">T2O-4</strain>
    </source>
</reference>
<evidence type="ECO:0000259" key="2">
    <source>
        <dbReference type="PROSITE" id="PS51272"/>
    </source>
</evidence>
<dbReference type="EMBL" id="CP129118">
    <property type="protein sequence ID" value="WOV88062.1"/>
    <property type="molecule type" value="Genomic_DNA"/>
</dbReference>